<keyword evidence="9 11" id="KW-0472">Membrane</keyword>
<feature type="transmembrane region" description="Helical" evidence="11">
    <location>
        <begin position="116"/>
        <end position="140"/>
    </location>
</feature>
<dbReference type="PANTHER" id="PTHR11410">
    <property type="entry name" value="ATP SYNTHASE SUBUNIT A"/>
    <property type="match status" value="1"/>
</dbReference>
<accession>A0A132MNS9</accession>
<keyword evidence="11" id="KW-1003">Cell membrane</keyword>
<evidence type="ECO:0000256" key="12">
    <source>
        <dbReference type="RuleBase" id="RU000483"/>
    </source>
</evidence>
<evidence type="ECO:0000256" key="6">
    <source>
        <dbReference type="ARBA" id="ARBA00022781"/>
    </source>
</evidence>
<dbReference type="GO" id="GO:0016787">
    <property type="term" value="F:hydrolase activity"/>
    <property type="evidence" value="ECO:0007669"/>
    <property type="project" value="UniProtKB-KW"/>
</dbReference>
<dbReference type="RefSeq" id="WP_232778505.1">
    <property type="nucleotide sequence ID" value="NZ_JYIJ01000016.1"/>
</dbReference>
<evidence type="ECO:0000256" key="1">
    <source>
        <dbReference type="ARBA" id="ARBA00004141"/>
    </source>
</evidence>
<organism evidence="13 14">
    <name type="scientific">Carbonactinospora thermoautotrophica</name>
    <dbReference type="NCBI Taxonomy" id="1469144"/>
    <lineage>
        <taxon>Bacteria</taxon>
        <taxon>Bacillati</taxon>
        <taxon>Actinomycetota</taxon>
        <taxon>Actinomycetes</taxon>
        <taxon>Kitasatosporales</taxon>
        <taxon>Carbonactinosporaceae</taxon>
        <taxon>Carbonactinospora</taxon>
    </lineage>
</organism>
<evidence type="ECO:0000256" key="2">
    <source>
        <dbReference type="ARBA" id="ARBA00006810"/>
    </source>
</evidence>
<evidence type="ECO:0000256" key="8">
    <source>
        <dbReference type="ARBA" id="ARBA00023065"/>
    </source>
</evidence>
<evidence type="ECO:0000313" key="13">
    <source>
        <dbReference type="EMBL" id="KWW99516.1"/>
    </source>
</evidence>
<comment type="function">
    <text evidence="11 12">Key component of the proton channel; it plays a direct role in the translocation of protons across the membrane.</text>
</comment>
<keyword evidence="8 11" id="KW-0406">Ion transport</keyword>
<gene>
    <name evidence="11" type="primary">atpB</name>
    <name evidence="13" type="ORF">LI90_1152</name>
</gene>
<dbReference type="InterPro" id="IPR035908">
    <property type="entry name" value="F0_ATP_A_sf"/>
</dbReference>
<dbReference type="InterPro" id="IPR045083">
    <property type="entry name" value="ATP_synth_F0_asu_bact/mt"/>
</dbReference>
<sequence>MIAAGEGGFHAPTIDEFFPEGVLFEGTIFELNRIRLVMIVMTIVVGGFFWLAFRKPQVVPRGLQNVGEVAIDFVKFQIVDEVIGKEGRRFLPYLTTLFFLILAFNIAGIIPPLQIAGTSVIALPMLLAICTWVLFNYTGIKEQGLGHYLKVNLFPSGLPKVMYVLVTPIEFASTFILRPVTLTLRLLGNMMAGHMVLLLFFAGTSYLLFDAGALLKPIGLLSFGMGFAFTAFEILVAVLQAYIFTLLTAVYLAGAMSAEH</sequence>
<dbReference type="InterPro" id="IPR000568">
    <property type="entry name" value="ATP_synth_F0_asu"/>
</dbReference>
<evidence type="ECO:0000256" key="9">
    <source>
        <dbReference type="ARBA" id="ARBA00023136"/>
    </source>
</evidence>
<feature type="transmembrane region" description="Helical" evidence="11">
    <location>
        <begin position="186"/>
        <end position="209"/>
    </location>
</feature>
<dbReference type="PATRIC" id="fig|1469144.10.peg.1280"/>
<evidence type="ECO:0000256" key="4">
    <source>
        <dbReference type="ARBA" id="ARBA00022547"/>
    </source>
</evidence>
<dbReference type="EMBL" id="LAXD01000001">
    <property type="protein sequence ID" value="KWW99516.1"/>
    <property type="molecule type" value="Genomic_DNA"/>
</dbReference>
<dbReference type="SUPFAM" id="SSF81336">
    <property type="entry name" value="F1F0 ATP synthase subunit A"/>
    <property type="match status" value="1"/>
</dbReference>
<keyword evidence="4 11" id="KW-0138">CF(0)</keyword>
<dbReference type="AlphaFoldDB" id="A0A132MNS9"/>
<comment type="similarity">
    <text evidence="2 11 12">Belongs to the ATPase A chain family.</text>
</comment>
<reference evidence="14" key="1">
    <citation type="submission" date="2015-04" db="EMBL/GenBank/DDBJ databases">
        <title>Physiological reanalysis, assessment of diazotrophy, and genome sequences of multiple isolates of Streptomyces thermoautotrophicus.</title>
        <authorList>
            <person name="MacKellar D.C."/>
            <person name="Lieber L."/>
            <person name="Norman J."/>
            <person name="Bolger A."/>
            <person name="Tobin C."/>
            <person name="Murray J.W."/>
            <person name="Chang R."/>
            <person name="Ford T."/>
            <person name="Nguyen P.Q."/>
            <person name="Woodward J."/>
            <person name="Permingeat H."/>
            <person name="Joshi N.S."/>
            <person name="Silver P.A."/>
            <person name="Usadel B."/>
            <person name="Rutherford A.W."/>
            <person name="Friesen M."/>
            <person name="Prell J."/>
        </authorList>
    </citation>
    <scope>NUCLEOTIDE SEQUENCE [LARGE SCALE GENOMIC DNA]</scope>
    <source>
        <strain evidence="14">H1</strain>
    </source>
</reference>
<comment type="subcellular location">
    <subcellularLocation>
        <location evidence="11 12">Cell membrane</location>
        <topology evidence="11 12">Multi-pass membrane protein</topology>
    </subcellularLocation>
    <subcellularLocation>
        <location evidence="1">Membrane</location>
        <topology evidence="1">Multi-pass membrane protein</topology>
    </subcellularLocation>
</comment>
<dbReference type="GO" id="GO:0005886">
    <property type="term" value="C:plasma membrane"/>
    <property type="evidence" value="ECO:0007669"/>
    <property type="project" value="UniProtKB-SubCell"/>
</dbReference>
<evidence type="ECO:0000256" key="11">
    <source>
        <dbReference type="HAMAP-Rule" id="MF_01393"/>
    </source>
</evidence>
<keyword evidence="3 11" id="KW-0813">Transport</keyword>
<evidence type="ECO:0000256" key="3">
    <source>
        <dbReference type="ARBA" id="ARBA00022448"/>
    </source>
</evidence>
<keyword evidence="6 11" id="KW-0375">Hydrogen ion transport</keyword>
<dbReference type="HAMAP" id="MF_01393">
    <property type="entry name" value="ATP_synth_a_bact"/>
    <property type="match status" value="1"/>
</dbReference>
<keyword evidence="14" id="KW-1185">Reference proteome</keyword>
<dbReference type="Pfam" id="PF00119">
    <property type="entry name" value="ATP-synt_A"/>
    <property type="match status" value="1"/>
</dbReference>
<dbReference type="NCBIfam" id="TIGR01131">
    <property type="entry name" value="ATP_synt_6_or_A"/>
    <property type="match status" value="1"/>
</dbReference>
<keyword evidence="5 11" id="KW-0812">Transmembrane</keyword>
<dbReference type="PRINTS" id="PR00123">
    <property type="entry name" value="ATPASEA"/>
</dbReference>
<dbReference type="Proteomes" id="UP000070188">
    <property type="component" value="Unassembled WGS sequence"/>
</dbReference>
<feature type="transmembrane region" description="Helical" evidence="11">
    <location>
        <begin position="90"/>
        <end position="110"/>
    </location>
</feature>
<keyword evidence="13" id="KW-0378">Hydrolase</keyword>
<dbReference type="GO" id="GO:0046933">
    <property type="term" value="F:proton-transporting ATP synthase activity, rotational mechanism"/>
    <property type="evidence" value="ECO:0007669"/>
    <property type="project" value="UniProtKB-UniRule"/>
</dbReference>
<evidence type="ECO:0000256" key="10">
    <source>
        <dbReference type="ARBA" id="ARBA00023310"/>
    </source>
</evidence>
<dbReference type="Gene3D" id="1.20.120.220">
    <property type="entry name" value="ATP synthase, F0 complex, subunit A"/>
    <property type="match status" value="1"/>
</dbReference>
<keyword evidence="7 11" id="KW-1133">Transmembrane helix</keyword>
<comment type="caution">
    <text evidence="13">The sequence shown here is derived from an EMBL/GenBank/DDBJ whole genome shotgun (WGS) entry which is preliminary data.</text>
</comment>
<protein>
    <recommendedName>
        <fullName evidence="11 12">ATP synthase subunit a</fullName>
    </recommendedName>
    <alternativeName>
        <fullName evidence="11">ATP synthase F0 sector subunit a</fullName>
    </alternativeName>
    <alternativeName>
        <fullName evidence="11">F-ATPase subunit 6</fullName>
    </alternativeName>
</protein>
<evidence type="ECO:0000256" key="7">
    <source>
        <dbReference type="ARBA" id="ARBA00022989"/>
    </source>
</evidence>
<evidence type="ECO:0000313" key="14">
    <source>
        <dbReference type="Proteomes" id="UP000070188"/>
    </source>
</evidence>
<name>A0A132MNS9_9ACTN</name>
<dbReference type="CDD" id="cd00310">
    <property type="entry name" value="ATP-synt_Fo_a_6"/>
    <property type="match status" value="1"/>
</dbReference>
<dbReference type="STRING" id="1469144.LI90_1152"/>
<dbReference type="GO" id="GO:0045259">
    <property type="term" value="C:proton-transporting ATP synthase complex"/>
    <property type="evidence" value="ECO:0007669"/>
    <property type="project" value="UniProtKB-KW"/>
</dbReference>
<dbReference type="PANTHER" id="PTHR11410:SF0">
    <property type="entry name" value="ATP SYNTHASE SUBUNIT A"/>
    <property type="match status" value="1"/>
</dbReference>
<feature type="transmembrane region" description="Helical" evidence="11">
    <location>
        <begin position="34"/>
        <end position="53"/>
    </location>
</feature>
<evidence type="ECO:0000256" key="5">
    <source>
        <dbReference type="ARBA" id="ARBA00022692"/>
    </source>
</evidence>
<keyword evidence="10 11" id="KW-0066">ATP synthesis</keyword>
<feature type="transmembrane region" description="Helical" evidence="11">
    <location>
        <begin position="221"/>
        <end position="254"/>
    </location>
</feature>
<proteinExistence type="inferred from homology"/>